<accession>A0A0M4MS47</accession>
<dbReference type="EMBL" id="CP012603">
    <property type="protein sequence ID" value="ALE38246.1"/>
    <property type="molecule type" value="Genomic_DNA"/>
</dbReference>
<sequence>MWVGYAIKLGTVNFYYKILFQCKMWEFYFIVPSNLSSAQEIHL</sequence>
<protein>
    <submittedName>
        <fullName evidence="1">Uncharacterized protein</fullName>
    </submittedName>
</protein>
<evidence type="ECO:0000313" key="1">
    <source>
        <dbReference type="EMBL" id="ALE38246.1"/>
    </source>
</evidence>
<organism evidence="1">
    <name type="scientific">Leptospira interrogans serovar Hardjo str. Norma</name>
    <dbReference type="NCBI Taxonomy" id="1279460"/>
    <lineage>
        <taxon>Bacteria</taxon>
        <taxon>Pseudomonadati</taxon>
        <taxon>Spirochaetota</taxon>
        <taxon>Spirochaetia</taxon>
        <taxon>Leptospirales</taxon>
        <taxon>Leptospiraceae</taxon>
        <taxon>Leptospira</taxon>
    </lineage>
</organism>
<reference evidence="1 2" key="1">
    <citation type="journal article" date="2015" name="Genome Announc.">
        <title>Whole-Genome Sequence of Leptospira interrogans Serovar Hardjo Subtype Hardjoprajitno Strain Norma, Isolated from Cattle in a Leptospirosis Outbreak in Brazil.</title>
        <authorList>
            <person name="Cosate M.R."/>
            <person name="Soares S.C."/>
            <person name="Mendes T.A."/>
            <person name="Raittz R.T."/>
            <person name="Moreira E.C."/>
            <person name="Leite R."/>
            <person name="Fernandes G.R."/>
            <person name="Haddad J.P."/>
            <person name="Ortega J.M."/>
        </authorList>
    </citation>
    <scope>NUCLEOTIDE SEQUENCE [LARGE SCALE GENOMIC DNA]</scope>
    <source>
        <strain evidence="1 2">Norma</strain>
    </source>
</reference>
<evidence type="ECO:0000313" key="2">
    <source>
        <dbReference type="Proteomes" id="UP000056502"/>
    </source>
</evidence>
<dbReference type="PATRIC" id="fig|1279460.3.peg.1043"/>
<dbReference type="AlphaFoldDB" id="A0A0M4MS47"/>
<proteinExistence type="predicted"/>
<name>A0A0M4MS47_LEPIR</name>
<dbReference type="Proteomes" id="UP000056502">
    <property type="component" value="Chromosome I"/>
</dbReference>
<gene>
    <name evidence="1" type="ORF">G436_1037</name>
</gene>